<dbReference type="EMBL" id="QGGH01000001">
    <property type="protein sequence ID" value="PWJ93713.1"/>
    <property type="molecule type" value="Genomic_DNA"/>
</dbReference>
<comment type="caution">
    <text evidence="1">The sequence shown here is derived from an EMBL/GenBank/DDBJ whole genome shotgun (WGS) entry which is preliminary data.</text>
</comment>
<evidence type="ECO:0000313" key="1">
    <source>
        <dbReference type="EMBL" id="PWJ93713.1"/>
    </source>
</evidence>
<gene>
    <name evidence="1" type="ORF">C8D77_101393</name>
</gene>
<evidence type="ECO:0000313" key="2">
    <source>
        <dbReference type="Proteomes" id="UP000245631"/>
    </source>
</evidence>
<dbReference type="Proteomes" id="UP000245631">
    <property type="component" value="Unassembled WGS sequence"/>
</dbReference>
<name>A0A8E3B7D1_RHILI</name>
<sequence length="69" mass="7789">MRADPLIAYLLNTATAGTEMVAWKPSSGRSQPAMEQEWRRLWTAYLDSNETSVTEFIRPPSAAWFGGRI</sequence>
<accession>A0A8E3B7D1</accession>
<reference evidence="1 2" key="1">
    <citation type="submission" date="2018-05" db="EMBL/GenBank/DDBJ databases">
        <title>Genomic Encyclopedia of Type Strains, Phase IV (KMG-IV): sequencing the most valuable type-strain genomes for metagenomic binning, comparative biology and taxonomic classification.</title>
        <authorList>
            <person name="Goeker M."/>
        </authorList>
    </citation>
    <scope>NUCLEOTIDE SEQUENCE [LARGE SCALE GENOMIC DNA]</scope>
    <source>
        <strain evidence="1 2">DSM 2626</strain>
    </source>
</reference>
<dbReference type="AlphaFoldDB" id="A0A8E3B7D1"/>
<protein>
    <submittedName>
        <fullName evidence="1">Uncharacterized protein</fullName>
    </submittedName>
</protein>
<proteinExistence type="predicted"/>
<organism evidence="1 2">
    <name type="scientific">Rhizobium loti</name>
    <name type="common">Mesorhizobium loti</name>
    <dbReference type="NCBI Taxonomy" id="381"/>
    <lineage>
        <taxon>Bacteria</taxon>
        <taxon>Pseudomonadati</taxon>
        <taxon>Pseudomonadota</taxon>
        <taxon>Alphaproteobacteria</taxon>
        <taxon>Hyphomicrobiales</taxon>
        <taxon>Phyllobacteriaceae</taxon>
        <taxon>Mesorhizobium</taxon>
    </lineage>
</organism>